<dbReference type="PRINTS" id="PR00344">
    <property type="entry name" value="BCTRLSENSOR"/>
</dbReference>
<dbReference type="InterPro" id="IPR003594">
    <property type="entry name" value="HATPase_dom"/>
</dbReference>
<keyword evidence="10" id="KW-1185">Reference proteome</keyword>
<evidence type="ECO:0000256" key="1">
    <source>
        <dbReference type="ARBA" id="ARBA00000085"/>
    </source>
</evidence>
<evidence type="ECO:0000256" key="6">
    <source>
        <dbReference type="ARBA" id="ARBA00022777"/>
    </source>
</evidence>
<dbReference type="InterPro" id="IPR004358">
    <property type="entry name" value="Sig_transdc_His_kin-like_C"/>
</dbReference>
<evidence type="ECO:0000313" key="9">
    <source>
        <dbReference type="EMBL" id="MBD8047932.1"/>
    </source>
</evidence>
<dbReference type="GO" id="GO:0005524">
    <property type="term" value="F:ATP binding"/>
    <property type="evidence" value="ECO:0007669"/>
    <property type="project" value="UniProtKB-KW"/>
</dbReference>
<comment type="subcellular location">
    <subcellularLocation>
        <location evidence="2">Membrane</location>
    </subcellularLocation>
</comment>
<organism evidence="9 10">
    <name type="scientific">Clostridium faecium</name>
    <dbReference type="NCBI Taxonomy" id="2762223"/>
    <lineage>
        <taxon>Bacteria</taxon>
        <taxon>Bacillati</taxon>
        <taxon>Bacillota</taxon>
        <taxon>Clostridia</taxon>
        <taxon>Eubacteriales</taxon>
        <taxon>Clostridiaceae</taxon>
        <taxon>Clostridium</taxon>
    </lineage>
</organism>
<dbReference type="Gene3D" id="3.30.565.10">
    <property type="entry name" value="Histidine kinase-like ATPase, C-terminal domain"/>
    <property type="match status" value="1"/>
</dbReference>
<name>A0ABR8YUI7_9CLOT</name>
<evidence type="ECO:0000313" key="10">
    <source>
        <dbReference type="Proteomes" id="UP000627166"/>
    </source>
</evidence>
<dbReference type="PANTHER" id="PTHR45453:SF1">
    <property type="entry name" value="PHOSPHATE REGULON SENSOR PROTEIN PHOR"/>
    <property type="match status" value="1"/>
</dbReference>
<dbReference type="CDD" id="cd00075">
    <property type="entry name" value="HATPase"/>
    <property type="match status" value="1"/>
</dbReference>
<keyword evidence="6" id="KW-0418">Kinase</keyword>
<reference evidence="9 10" key="1">
    <citation type="submission" date="2020-08" db="EMBL/GenBank/DDBJ databases">
        <title>A Genomic Blueprint of the Chicken Gut Microbiome.</title>
        <authorList>
            <person name="Gilroy R."/>
            <person name="Ravi A."/>
            <person name="Getino M."/>
            <person name="Pursley I."/>
            <person name="Horton D.L."/>
            <person name="Alikhan N.-F."/>
            <person name="Baker D."/>
            <person name="Gharbi K."/>
            <person name="Hall N."/>
            <person name="Watson M."/>
            <person name="Adriaenssens E.M."/>
            <person name="Foster-Nyarko E."/>
            <person name="Jarju S."/>
            <person name="Secka A."/>
            <person name="Antonio M."/>
            <person name="Oren A."/>
            <person name="Chaudhuri R."/>
            <person name="La Ragione R.M."/>
            <person name="Hildebrand F."/>
            <person name="Pallen M.J."/>
        </authorList>
    </citation>
    <scope>NUCLEOTIDE SEQUENCE [LARGE SCALE GENOMIC DNA]</scope>
    <source>
        <strain evidence="9 10">N37</strain>
    </source>
</reference>
<evidence type="ECO:0000256" key="5">
    <source>
        <dbReference type="ARBA" id="ARBA00022679"/>
    </source>
</evidence>
<keyword evidence="5" id="KW-0808">Transferase</keyword>
<keyword evidence="4" id="KW-0597">Phosphoprotein</keyword>
<accession>A0ABR8YUI7</accession>
<keyword evidence="9" id="KW-0067">ATP-binding</keyword>
<protein>
    <recommendedName>
        <fullName evidence="3">histidine kinase</fullName>
        <ecNumber evidence="3">2.7.13.3</ecNumber>
    </recommendedName>
</protein>
<dbReference type="RefSeq" id="WP_191740890.1">
    <property type="nucleotide sequence ID" value="NZ_JACSQB010000105.1"/>
</dbReference>
<dbReference type="Pfam" id="PF02518">
    <property type="entry name" value="HATPase_c"/>
    <property type="match status" value="1"/>
</dbReference>
<proteinExistence type="predicted"/>
<evidence type="ECO:0000256" key="2">
    <source>
        <dbReference type="ARBA" id="ARBA00004370"/>
    </source>
</evidence>
<feature type="domain" description="Histidine kinase" evidence="8">
    <location>
        <begin position="1"/>
        <end position="78"/>
    </location>
</feature>
<evidence type="ECO:0000256" key="4">
    <source>
        <dbReference type="ARBA" id="ARBA00022553"/>
    </source>
</evidence>
<evidence type="ECO:0000256" key="7">
    <source>
        <dbReference type="ARBA" id="ARBA00023012"/>
    </source>
</evidence>
<dbReference type="PROSITE" id="PS50109">
    <property type="entry name" value="HIS_KIN"/>
    <property type="match status" value="1"/>
</dbReference>
<evidence type="ECO:0000259" key="8">
    <source>
        <dbReference type="PROSITE" id="PS50109"/>
    </source>
</evidence>
<keyword evidence="9" id="KW-0547">Nucleotide-binding</keyword>
<dbReference type="EMBL" id="JACSQB010000105">
    <property type="protein sequence ID" value="MBD8047932.1"/>
    <property type="molecule type" value="Genomic_DNA"/>
</dbReference>
<comment type="caution">
    <text evidence="9">The sequence shown here is derived from an EMBL/GenBank/DDBJ whole genome shotgun (WGS) entry which is preliminary data.</text>
</comment>
<comment type="catalytic activity">
    <reaction evidence="1">
        <text>ATP + protein L-histidine = ADP + protein N-phospho-L-histidine.</text>
        <dbReference type="EC" id="2.7.13.3"/>
    </reaction>
</comment>
<gene>
    <name evidence="9" type="ORF">H9637_12925</name>
</gene>
<dbReference type="InterPro" id="IPR005467">
    <property type="entry name" value="His_kinase_dom"/>
</dbReference>
<sequence>MKKSKTNIIVEISDNGIGIKEEDLPFIFERLYRSDKSRQETEGSGVGLSITKSILNLHSADIEVKSEENIGTTVIITF</sequence>
<dbReference type="Proteomes" id="UP000627166">
    <property type="component" value="Unassembled WGS sequence"/>
</dbReference>
<dbReference type="InterPro" id="IPR050351">
    <property type="entry name" value="BphY/WalK/GraS-like"/>
</dbReference>
<dbReference type="EC" id="2.7.13.3" evidence="3"/>
<dbReference type="PANTHER" id="PTHR45453">
    <property type="entry name" value="PHOSPHATE REGULON SENSOR PROTEIN PHOR"/>
    <property type="match status" value="1"/>
</dbReference>
<evidence type="ECO:0000256" key="3">
    <source>
        <dbReference type="ARBA" id="ARBA00012438"/>
    </source>
</evidence>
<dbReference type="SUPFAM" id="SSF55874">
    <property type="entry name" value="ATPase domain of HSP90 chaperone/DNA topoisomerase II/histidine kinase"/>
    <property type="match status" value="1"/>
</dbReference>
<keyword evidence="7" id="KW-0902">Two-component regulatory system</keyword>
<dbReference type="InterPro" id="IPR036890">
    <property type="entry name" value="HATPase_C_sf"/>
</dbReference>